<dbReference type="EMBL" id="NBIV01000141">
    <property type="protein sequence ID" value="PXF43000.1"/>
    <property type="molecule type" value="Genomic_DNA"/>
</dbReference>
<feature type="compositionally biased region" description="Polar residues" evidence="1">
    <location>
        <begin position="27"/>
        <end position="94"/>
    </location>
</feature>
<evidence type="ECO:0000256" key="1">
    <source>
        <dbReference type="SAM" id="MobiDB-lite"/>
    </source>
</evidence>
<feature type="compositionally biased region" description="Basic residues" evidence="1">
    <location>
        <begin position="1"/>
        <end position="15"/>
    </location>
</feature>
<proteinExistence type="predicted"/>
<name>A0A2V3IPE4_9FLOR</name>
<feature type="region of interest" description="Disordered" evidence="1">
    <location>
        <begin position="1"/>
        <end position="152"/>
    </location>
</feature>
<keyword evidence="3" id="KW-1185">Reference proteome</keyword>
<feature type="compositionally biased region" description="Basic and acidic residues" evidence="1">
    <location>
        <begin position="99"/>
        <end position="116"/>
    </location>
</feature>
<organism evidence="2 3">
    <name type="scientific">Gracilariopsis chorda</name>
    <dbReference type="NCBI Taxonomy" id="448386"/>
    <lineage>
        <taxon>Eukaryota</taxon>
        <taxon>Rhodophyta</taxon>
        <taxon>Florideophyceae</taxon>
        <taxon>Rhodymeniophycidae</taxon>
        <taxon>Gracilariales</taxon>
        <taxon>Gracilariaceae</taxon>
        <taxon>Gracilariopsis</taxon>
    </lineage>
</organism>
<evidence type="ECO:0000313" key="2">
    <source>
        <dbReference type="EMBL" id="PXF43000.1"/>
    </source>
</evidence>
<dbReference type="AlphaFoldDB" id="A0A2V3IPE4"/>
<dbReference type="OrthoDB" id="10626841at2759"/>
<accession>A0A2V3IPE4</accession>
<feature type="compositionally biased region" description="Polar residues" evidence="1">
    <location>
        <begin position="117"/>
        <end position="136"/>
    </location>
</feature>
<comment type="caution">
    <text evidence="2">The sequence shown here is derived from an EMBL/GenBank/DDBJ whole genome shotgun (WGS) entry which is preliminary data.</text>
</comment>
<reference evidence="2 3" key="1">
    <citation type="journal article" date="2018" name="Mol. Biol. Evol.">
        <title>Analysis of the draft genome of the red seaweed Gracilariopsis chorda provides insights into genome size evolution in Rhodophyta.</title>
        <authorList>
            <person name="Lee J."/>
            <person name="Yang E.C."/>
            <person name="Graf L."/>
            <person name="Yang J.H."/>
            <person name="Qiu H."/>
            <person name="Zel Zion U."/>
            <person name="Chan C.X."/>
            <person name="Stephens T.G."/>
            <person name="Weber A.P.M."/>
            <person name="Boo G.H."/>
            <person name="Boo S.M."/>
            <person name="Kim K.M."/>
            <person name="Shin Y."/>
            <person name="Jung M."/>
            <person name="Lee S.J."/>
            <person name="Yim H.S."/>
            <person name="Lee J.H."/>
            <person name="Bhattacharya D."/>
            <person name="Yoon H.S."/>
        </authorList>
    </citation>
    <scope>NUCLEOTIDE SEQUENCE [LARGE SCALE GENOMIC DNA]</scope>
    <source>
        <strain evidence="2 3">SKKU-2015</strain>
        <tissue evidence="2">Whole body</tissue>
    </source>
</reference>
<sequence length="152" mass="17107">MPKHRKSANTSRRRQGIQADLPWGPTENRSLTVRAQYESYVQQSLGPHSERNPNPNVLVSPLEANSSPKVHQMQSIDSRSGQNASRSPTTSPNFIETAFKSKERSQMETLDLEERNIGTSNIVSESTKDPSQQQRLCEQPGEEPQDIFFGKL</sequence>
<evidence type="ECO:0000313" key="3">
    <source>
        <dbReference type="Proteomes" id="UP000247409"/>
    </source>
</evidence>
<protein>
    <submittedName>
        <fullName evidence="2">Uncharacterized protein</fullName>
    </submittedName>
</protein>
<dbReference type="Proteomes" id="UP000247409">
    <property type="component" value="Unassembled WGS sequence"/>
</dbReference>
<gene>
    <name evidence="2" type="ORF">BWQ96_07248</name>
</gene>